<feature type="compositionally biased region" description="Basic and acidic residues" evidence="3">
    <location>
        <begin position="691"/>
        <end position="706"/>
    </location>
</feature>
<dbReference type="GO" id="GO:1990115">
    <property type="term" value="P:RNA polymerase III assembly"/>
    <property type="evidence" value="ECO:0007669"/>
    <property type="project" value="TreeGrafter"/>
</dbReference>
<keyword evidence="2" id="KW-0175">Coiled coil</keyword>
<evidence type="ECO:0000313" key="6">
    <source>
        <dbReference type="Proteomes" id="UP000094389"/>
    </source>
</evidence>
<feature type="domain" description="DUF3835" evidence="4">
    <location>
        <begin position="521"/>
        <end position="543"/>
    </location>
</feature>
<keyword evidence="6" id="KW-1185">Reference proteome</keyword>
<dbReference type="Pfam" id="PF12927">
    <property type="entry name" value="DUF3835"/>
    <property type="match status" value="2"/>
</dbReference>
<dbReference type="GO" id="GO:0051082">
    <property type="term" value="F:unfolded protein binding"/>
    <property type="evidence" value="ECO:0007669"/>
    <property type="project" value="InterPro"/>
</dbReference>
<feature type="region of interest" description="Disordered" evidence="3">
    <location>
        <begin position="691"/>
        <end position="720"/>
    </location>
</feature>
<dbReference type="InterPro" id="IPR009053">
    <property type="entry name" value="Prefoldin"/>
</dbReference>
<protein>
    <recommendedName>
        <fullName evidence="4">DUF3835 domain-containing protein</fullName>
    </recommendedName>
</protein>
<feature type="region of interest" description="Disordered" evidence="3">
    <location>
        <begin position="259"/>
        <end position="291"/>
    </location>
</feature>
<organism evidence="5 6">
    <name type="scientific">Cyberlindnera jadinii (strain ATCC 18201 / CBS 1600 / BCRC 20928 / JCM 3617 / NBRC 0987 / NRRL Y-1542)</name>
    <name type="common">Torula yeast</name>
    <name type="synonym">Candida utilis</name>
    <dbReference type="NCBI Taxonomy" id="983966"/>
    <lineage>
        <taxon>Eukaryota</taxon>
        <taxon>Fungi</taxon>
        <taxon>Dikarya</taxon>
        <taxon>Ascomycota</taxon>
        <taxon>Saccharomycotina</taxon>
        <taxon>Saccharomycetes</taxon>
        <taxon>Phaffomycetales</taxon>
        <taxon>Phaffomycetaceae</taxon>
        <taxon>Cyberlindnera</taxon>
    </lineage>
</organism>
<evidence type="ECO:0000259" key="4">
    <source>
        <dbReference type="Pfam" id="PF12927"/>
    </source>
</evidence>
<evidence type="ECO:0000256" key="3">
    <source>
        <dbReference type="SAM" id="MobiDB-lite"/>
    </source>
</evidence>
<proteinExistence type="inferred from homology"/>
<evidence type="ECO:0000256" key="1">
    <source>
        <dbReference type="ARBA" id="ARBA00010048"/>
    </source>
</evidence>
<dbReference type="STRING" id="983966.A0A1E4S9E3"/>
<dbReference type="Proteomes" id="UP000094389">
    <property type="component" value="Unassembled WGS sequence"/>
</dbReference>
<dbReference type="InterPro" id="IPR004127">
    <property type="entry name" value="Prefoldin_subunit_alpha"/>
</dbReference>
<feature type="compositionally biased region" description="Basic residues" evidence="3">
    <location>
        <begin position="711"/>
        <end position="720"/>
    </location>
</feature>
<dbReference type="RefSeq" id="XP_020073127.1">
    <property type="nucleotide sequence ID" value="XM_020217858.1"/>
</dbReference>
<evidence type="ECO:0000313" key="5">
    <source>
        <dbReference type="EMBL" id="ODV76088.1"/>
    </source>
</evidence>
<dbReference type="PANTHER" id="PTHR12674">
    <property type="entry name" value="PREFOLDIN SUBUNIT 5"/>
    <property type="match status" value="1"/>
</dbReference>
<feature type="compositionally biased region" description="Polar residues" evidence="3">
    <location>
        <begin position="319"/>
        <end position="332"/>
    </location>
</feature>
<sequence length="720" mass="82217">MEGVEDPMAQIRAKVNETVESLQRKKELLVSHRSQYEDLKFKLFDYAQMSKESHPQITVQMTSKAKVKARVVDPSKILVFLGCEYFVERDPQSAVDQVETRLKYLTPAIHEFETKIKEAKKTVENIDTLVQYESERETSTDDRGAQNAKNEEGLAFMDIREELDEEGNVISSSVNPQDEKRLHDFGKEHGVDSKASEMTELEELMEDMGISKTPEPKIKEIEDIAQLPDLGASELVNDAVEEFIKESVVEENIEEVIEEVDDTKEVKDTTGTKDIIESTETTDDEPKEDNDQHPYFALLKEMGIISITESKLCDKDDTTNSSRGNIDKSASSVEDGANEYDPSKPAIDPDDILQLQIIADEFDEDDVDFDDLEYGFDQDDSTDEDTDGDWDILYESKALVPPTSMALFKKELEKMRNEKTQEKETINEAVIDDIFTEGAKAKKKKSVSFAKELQIKEVENISEELKRNQKAQSKVSKFKQMRNSKIPISETNKYVKEDKVVEEESITSDIVERDIVETFSGISEVTENGKEAKPKRLSKFKAQHSLLKPKTRAPTTLTCISPPVSNVEVESESTPELDFESIKAYVLRDEDEEDGDFTRELSEGIEVYNPELDDEDSNEINMEEEEQNDELDDGPIMLDEIVENDEVDDPDYYVNDNIIAKEYSDLRKKMLEKYGDKSQSNDKEPIVVIKHQEEKNELEPIDEHGNPIKVSRFKKSLSRR</sequence>
<dbReference type="InterPro" id="IPR024325">
    <property type="entry name" value="DUF3835"/>
</dbReference>
<dbReference type="GO" id="GO:1990114">
    <property type="term" value="P:RNA polymerase II core complex assembly"/>
    <property type="evidence" value="ECO:0007669"/>
    <property type="project" value="TreeGrafter"/>
</dbReference>
<dbReference type="EMBL" id="KV453925">
    <property type="protein sequence ID" value="ODV76088.1"/>
    <property type="molecule type" value="Genomic_DNA"/>
</dbReference>
<dbReference type="Gene3D" id="1.10.287.370">
    <property type="match status" value="1"/>
</dbReference>
<dbReference type="GO" id="GO:0005737">
    <property type="term" value="C:cytoplasm"/>
    <property type="evidence" value="ECO:0007669"/>
    <property type="project" value="TreeGrafter"/>
</dbReference>
<feature type="coiled-coil region" evidence="2">
    <location>
        <begin position="405"/>
        <end position="432"/>
    </location>
</feature>
<dbReference type="GeneID" id="30992254"/>
<comment type="similarity">
    <text evidence="1">Belongs to the prefoldin subunit alpha family.</text>
</comment>
<dbReference type="Pfam" id="PF02996">
    <property type="entry name" value="Prefoldin"/>
    <property type="match status" value="1"/>
</dbReference>
<gene>
    <name evidence="5" type="ORF">CYBJADRAFT_6858</name>
</gene>
<dbReference type="InterPro" id="IPR011599">
    <property type="entry name" value="PFD_alpha_archaea"/>
</dbReference>
<reference evidence="5 6" key="1">
    <citation type="journal article" date="2016" name="Proc. Natl. Acad. Sci. U.S.A.">
        <title>Comparative genomics of biotechnologically important yeasts.</title>
        <authorList>
            <person name="Riley R."/>
            <person name="Haridas S."/>
            <person name="Wolfe K.H."/>
            <person name="Lopes M.R."/>
            <person name="Hittinger C.T."/>
            <person name="Goeker M."/>
            <person name="Salamov A.A."/>
            <person name="Wisecaver J.H."/>
            <person name="Long T.M."/>
            <person name="Calvey C.H."/>
            <person name="Aerts A.L."/>
            <person name="Barry K.W."/>
            <person name="Choi C."/>
            <person name="Clum A."/>
            <person name="Coughlan A.Y."/>
            <person name="Deshpande S."/>
            <person name="Douglass A.P."/>
            <person name="Hanson S.J."/>
            <person name="Klenk H.-P."/>
            <person name="LaButti K.M."/>
            <person name="Lapidus A."/>
            <person name="Lindquist E.A."/>
            <person name="Lipzen A.M."/>
            <person name="Meier-Kolthoff J.P."/>
            <person name="Ohm R.A."/>
            <person name="Otillar R.P."/>
            <person name="Pangilinan J.L."/>
            <person name="Peng Y."/>
            <person name="Rokas A."/>
            <person name="Rosa C.A."/>
            <person name="Scheuner C."/>
            <person name="Sibirny A.A."/>
            <person name="Slot J.C."/>
            <person name="Stielow J.B."/>
            <person name="Sun H."/>
            <person name="Kurtzman C.P."/>
            <person name="Blackwell M."/>
            <person name="Grigoriev I.V."/>
            <person name="Jeffries T.W."/>
        </authorList>
    </citation>
    <scope>NUCLEOTIDE SEQUENCE [LARGE SCALE GENOMIC DNA]</scope>
    <source>
        <strain evidence="6">ATCC 18201 / CBS 1600 / BCRC 20928 / JCM 3617 / NBRC 0987 / NRRL Y-1542</strain>
    </source>
</reference>
<dbReference type="OrthoDB" id="21413at2759"/>
<dbReference type="GO" id="GO:1990113">
    <property type="term" value="P:RNA polymerase I assembly"/>
    <property type="evidence" value="ECO:0007669"/>
    <property type="project" value="TreeGrafter"/>
</dbReference>
<dbReference type="SUPFAM" id="SSF46579">
    <property type="entry name" value="Prefoldin"/>
    <property type="match status" value="1"/>
</dbReference>
<evidence type="ECO:0000256" key="2">
    <source>
        <dbReference type="SAM" id="Coils"/>
    </source>
</evidence>
<name>A0A1E4S9E3_CYBJN</name>
<feature type="domain" description="DUF3835" evidence="4">
    <location>
        <begin position="641"/>
        <end position="714"/>
    </location>
</feature>
<dbReference type="AlphaFoldDB" id="A0A1E4S9E3"/>
<dbReference type="GO" id="GO:0016272">
    <property type="term" value="C:prefoldin complex"/>
    <property type="evidence" value="ECO:0007669"/>
    <property type="project" value="InterPro"/>
</dbReference>
<dbReference type="GO" id="GO:0006457">
    <property type="term" value="P:protein folding"/>
    <property type="evidence" value="ECO:0007669"/>
    <property type="project" value="InterPro"/>
</dbReference>
<feature type="region of interest" description="Disordered" evidence="3">
    <location>
        <begin position="314"/>
        <end position="349"/>
    </location>
</feature>
<dbReference type="OMA" id="FKLKQVC"/>
<feature type="compositionally biased region" description="Basic and acidic residues" evidence="3">
    <location>
        <begin position="263"/>
        <end position="276"/>
    </location>
</feature>
<dbReference type="PANTHER" id="PTHR12674:SF2">
    <property type="entry name" value="PREFOLDIN SUBUNIT 5"/>
    <property type="match status" value="1"/>
</dbReference>
<accession>A0A1E4S9E3</accession>